<gene>
    <name evidence="1" type="ORF">GCM10022403_087010</name>
</gene>
<accession>A0ABP7JDY8</accession>
<sequence>MMMVPVGAAELSEAKRFVDTPVAGEPASRAATAFPVVTCESVAALVPAGAPHPTASISGTASRIARRRIKEPLHLSGECGVICVRRRAVGRRA</sequence>
<proteinExistence type="predicted"/>
<organism evidence="1 2">
    <name type="scientific">Streptomyces coacervatus</name>
    <dbReference type="NCBI Taxonomy" id="647381"/>
    <lineage>
        <taxon>Bacteria</taxon>
        <taxon>Bacillati</taxon>
        <taxon>Actinomycetota</taxon>
        <taxon>Actinomycetes</taxon>
        <taxon>Kitasatosporales</taxon>
        <taxon>Streptomycetaceae</taxon>
        <taxon>Streptomyces</taxon>
    </lineage>
</organism>
<dbReference type="Proteomes" id="UP001501009">
    <property type="component" value="Unassembled WGS sequence"/>
</dbReference>
<name>A0ABP7JDY8_9ACTN</name>
<evidence type="ECO:0000313" key="1">
    <source>
        <dbReference type="EMBL" id="GAA3841391.1"/>
    </source>
</evidence>
<reference evidence="2" key="1">
    <citation type="journal article" date="2019" name="Int. J. Syst. Evol. Microbiol.">
        <title>The Global Catalogue of Microorganisms (GCM) 10K type strain sequencing project: providing services to taxonomists for standard genome sequencing and annotation.</title>
        <authorList>
            <consortium name="The Broad Institute Genomics Platform"/>
            <consortium name="The Broad Institute Genome Sequencing Center for Infectious Disease"/>
            <person name="Wu L."/>
            <person name="Ma J."/>
        </authorList>
    </citation>
    <scope>NUCLEOTIDE SEQUENCE [LARGE SCALE GENOMIC DNA]</scope>
    <source>
        <strain evidence="2">JCM 17138</strain>
    </source>
</reference>
<comment type="caution">
    <text evidence="1">The sequence shown here is derived from an EMBL/GenBank/DDBJ whole genome shotgun (WGS) entry which is preliminary data.</text>
</comment>
<keyword evidence="2" id="KW-1185">Reference proteome</keyword>
<dbReference type="EMBL" id="BAABDE010000039">
    <property type="protein sequence ID" value="GAA3841391.1"/>
    <property type="molecule type" value="Genomic_DNA"/>
</dbReference>
<protein>
    <submittedName>
        <fullName evidence="1">Uncharacterized protein</fullName>
    </submittedName>
</protein>
<evidence type="ECO:0000313" key="2">
    <source>
        <dbReference type="Proteomes" id="UP001501009"/>
    </source>
</evidence>